<protein>
    <submittedName>
        <fullName evidence="3">Ribonuclease H-like protein</fullName>
    </submittedName>
</protein>
<feature type="compositionally biased region" description="Polar residues" evidence="1">
    <location>
        <begin position="416"/>
        <end position="434"/>
    </location>
</feature>
<feature type="region of interest" description="Disordered" evidence="1">
    <location>
        <begin position="381"/>
        <end position="453"/>
    </location>
</feature>
<dbReference type="InterPro" id="IPR036397">
    <property type="entry name" value="RNaseH_sf"/>
</dbReference>
<evidence type="ECO:0000256" key="1">
    <source>
        <dbReference type="SAM" id="MobiDB-lite"/>
    </source>
</evidence>
<feature type="region of interest" description="Disordered" evidence="1">
    <location>
        <begin position="266"/>
        <end position="298"/>
    </location>
</feature>
<dbReference type="CDD" id="cd06141">
    <property type="entry name" value="WRN_exo"/>
    <property type="match status" value="1"/>
</dbReference>
<comment type="caution">
    <text evidence="3">The sequence shown here is derived from an EMBL/GenBank/DDBJ whole genome shotgun (WGS) entry which is preliminary data.</text>
</comment>
<dbReference type="GO" id="GO:0006139">
    <property type="term" value="P:nucleobase-containing compound metabolic process"/>
    <property type="evidence" value="ECO:0007669"/>
    <property type="project" value="InterPro"/>
</dbReference>
<dbReference type="SUPFAM" id="SSF47819">
    <property type="entry name" value="HRDC-like"/>
    <property type="match status" value="1"/>
</dbReference>
<accession>A0A9P4NXC5</accession>
<dbReference type="InterPro" id="IPR002562">
    <property type="entry name" value="3'-5'_exonuclease_dom"/>
</dbReference>
<dbReference type="Pfam" id="PF01612">
    <property type="entry name" value="DNA_pol_A_exo1"/>
    <property type="match status" value="1"/>
</dbReference>
<feature type="compositionally biased region" description="Low complexity" evidence="1">
    <location>
        <begin position="385"/>
        <end position="415"/>
    </location>
</feature>
<dbReference type="AlphaFoldDB" id="A0A9P4NXC5"/>
<dbReference type="GO" id="GO:0003676">
    <property type="term" value="F:nucleic acid binding"/>
    <property type="evidence" value="ECO:0007669"/>
    <property type="project" value="InterPro"/>
</dbReference>
<reference evidence="3" key="1">
    <citation type="journal article" date="2020" name="Stud. Mycol.">
        <title>101 Dothideomycetes genomes: a test case for predicting lifestyles and emergence of pathogens.</title>
        <authorList>
            <person name="Haridas S."/>
            <person name="Albert R."/>
            <person name="Binder M."/>
            <person name="Bloem J."/>
            <person name="Labutti K."/>
            <person name="Salamov A."/>
            <person name="Andreopoulos B."/>
            <person name="Baker S."/>
            <person name="Barry K."/>
            <person name="Bills G."/>
            <person name="Bluhm B."/>
            <person name="Cannon C."/>
            <person name="Castanera R."/>
            <person name="Culley D."/>
            <person name="Daum C."/>
            <person name="Ezra D."/>
            <person name="Gonzalez J."/>
            <person name="Henrissat B."/>
            <person name="Kuo A."/>
            <person name="Liang C."/>
            <person name="Lipzen A."/>
            <person name="Lutzoni F."/>
            <person name="Magnuson J."/>
            <person name="Mondo S."/>
            <person name="Nolan M."/>
            <person name="Ohm R."/>
            <person name="Pangilinan J."/>
            <person name="Park H.-J."/>
            <person name="Ramirez L."/>
            <person name="Alfaro M."/>
            <person name="Sun H."/>
            <person name="Tritt A."/>
            <person name="Yoshinaga Y."/>
            <person name="Zwiers L.-H."/>
            <person name="Turgeon B."/>
            <person name="Goodwin S."/>
            <person name="Spatafora J."/>
            <person name="Crous P."/>
            <person name="Grigoriev I."/>
        </authorList>
    </citation>
    <scope>NUCLEOTIDE SEQUENCE</scope>
    <source>
        <strain evidence="3">CBS 130266</strain>
    </source>
</reference>
<organism evidence="3 4">
    <name type="scientific">Tothia fuscella</name>
    <dbReference type="NCBI Taxonomy" id="1048955"/>
    <lineage>
        <taxon>Eukaryota</taxon>
        <taxon>Fungi</taxon>
        <taxon>Dikarya</taxon>
        <taxon>Ascomycota</taxon>
        <taxon>Pezizomycotina</taxon>
        <taxon>Dothideomycetes</taxon>
        <taxon>Pleosporomycetidae</taxon>
        <taxon>Venturiales</taxon>
        <taxon>Cylindrosympodiaceae</taxon>
        <taxon>Tothia</taxon>
    </lineage>
</organism>
<gene>
    <name evidence="3" type="ORF">EJ08DRAFT_676921</name>
</gene>
<evidence type="ECO:0000313" key="4">
    <source>
        <dbReference type="Proteomes" id="UP000800235"/>
    </source>
</evidence>
<feature type="compositionally biased region" description="Basic and acidic residues" evidence="1">
    <location>
        <begin position="435"/>
        <end position="451"/>
    </location>
</feature>
<dbReference type="GO" id="GO:0000166">
    <property type="term" value="F:nucleotide binding"/>
    <property type="evidence" value="ECO:0007669"/>
    <property type="project" value="InterPro"/>
</dbReference>
<feature type="compositionally biased region" description="Polar residues" evidence="1">
    <location>
        <begin position="266"/>
        <end position="286"/>
    </location>
</feature>
<evidence type="ECO:0000313" key="3">
    <source>
        <dbReference type="EMBL" id="KAF2433407.1"/>
    </source>
</evidence>
<dbReference type="OrthoDB" id="1920326at2759"/>
<feature type="domain" description="3'-5' exonuclease" evidence="2">
    <location>
        <begin position="50"/>
        <end position="237"/>
    </location>
</feature>
<dbReference type="InterPro" id="IPR012337">
    <property type="entry name" value="RNaseH-like_sf"/>
</dbReference>
<sequence length="480" mass="52606">MRNLKSAIVNGQATDYRSASGGDPFQDPSEYSYSQGEWSYKHYKGPQGLPPNVTYCNTLEKSELAARRLIGVSALGLDAEWKSGDGLEVGENISMIQVASESEIVLIHIAMFPGSEAHDQSTVDMLIGPVLKSILEAPLVVKVGASIAGDGHRLRKYLNIQCLGLLDLTQFAKVLDPKTIRPQSLSSLVLTHLGLPLDKSVRQSHWELPISPKLKEYAASDVYAGLVLFQCMNSKPLLMQPVPAPPVFVVMKVDVDDGSSNFQTRISDFLPSSQGGPTSLDASTSAGKGKKRKREPTSDQVLETKLFQERLKNAPRGVFIGEVASNKVLERLAKEKPLTWPALLATEGVAKQIKRHRIAFRSFLETIQDHVMQQEEEGTIYDTQLSSQPIPSSSMPSSSSNSTMSSTPALSSSQPRQTAQAARSSPKQSATTKPKGNEKKARKESKMRAIEPDYATWLKAIDDKLDEDDLHIYDDDSALR</sequence>
<proteinExistence type="predicted"/>
<dbReference type="EMBL" id="MU007021">
    <property type="protein sequence ID" value="KAF2433407.1"/>
    <property type="molecule type" value="Genomic_DNA"/>
</dbReference>
<dbReference type="InterPro" id="IPR010997">
    <property type="entry name" value="HRDC-like_sf"/>
</dbReference>
<dbReference type="Gene3D" id="3.30.420.10">
    <property type="entry name" value="Ribonuclease H-like superfamily/Ribonuclease H"/>
    <property type="match status" value="1"/>
</dbReference>
<dbReference type="GO" id="GO:0008408">
    <property type="term" value="F:3'-5' exonuclease activity"/>
    <property type="evidence" value="ECO:0007669"/>
    <property type="project" value="InterPro"/>
</dbReference>
<dbReference type="InterPro" id="IPR052408">
    <property type="entry name" value="Exonuclease_MUT-7-like"/>
</dbReference>
<dbReference type="Proteomes" id="UP000800235">
    <property type="component" value="Unassembled WGS sequence"/>
</dbReference>
<evidence type="ECO:0000259" key="2">
    <source>
        <dbReference type="SMART" id="SM00474"/>
    </source>
</evidence>
<dbReference type="PANTHER" id="PTHR47765">
    <property type="entry name" value="3'-5' EXONUCLEASE DOMAIN-CONTAINING PROTEIN"/>
    <property type="match status" value="1"/>
</dbReference>
<dbReference type="SUPFAM" id="SSF53098">
    <property type="entry name" value="Ribonuclease H-like"/>
    <property type="match status" value="1"/>
</dbReference>
<dbReference type="PANTHER" id="PTHR47765:SF2">
    <property type="entry name" value="EXONUCLEASE MUT-7 HOMOLOG"/>
    <property type="match status" value="1"/>
</dbReference>
<dbReference type="SMART" id="SM00474">
    <property type="entry name" value="35EXOc"/>
    <property type="match status" value="1"/>
</dbReference>
<name>A0A9P4NXC5_9PEZI</name>
<keyword evidence="4" id="KW-1185">Reference proteome</keyword>